<comment type="caution">
    <text evidence="1">The sequence shown here is derived from an EMBL/GenBank/DDBJ whole genome shotgun (WGS) entry which is preliminary data.</text>
</comment>
<protein>
    <submittedName>
        <fullName evidence="1">Uncharacterized protein</fullName>
    </submittedName>
</protein>
<keyword evidence="2" id="KW-1185">Reference proteome</keyword>
<gene>
    <name evidence="1" type="ORF">GF068_15555</name>
</gene>
<dbReference type="Proteomes" id="UP000440224">
    <property type="component" value="Unassembled WGS sequence"/>
</dbReference>
<proteinExistence type="predicted"/>
<sequence>MPKPDPRVLARTAGNYLKEHPEEIVRALRSALGLRASIPMDALRYLAREFVPDTKKAPKDIVIEAAPPGVRVAATVDAMGTPLRASLVLHIEEINISLDEIRVGVRIEGLTLTVLGESSSPLAGLLKSGALDLSKPGNLVAFMPKRPPMLVEAKDDRLTLDLMKVPKIAENPKVRRYLPIVLPVASVRAIRTKDDHLDVHLKASLGGIPQAIAAARQPV</sequence>
<evidence type="ECO:0000313" key="2">
    <source>
        <dbReference type="Proteomes" id="UP000440224"/>
    </source>
</evidence>
<organism evidence="1 2">
    <name type="scientific">Polyangium spumosum</name>
    <dbReference type="NCBI Taxonomy" id="889282"/>
    <lineage>
        <taxon>Bacteria</taxon>
        <taxon>Pseudomonadati</taxon>
        <taxon>Myxococcota</taxon>
        <taxon>Polyangia</taxon>
        <taxon>Polyangiales</taxon>
        <taxon>Polyangiaceae</taxon>
        <taxon>Polyangium</taxon>
    </lineage>
</organism>
<evidence type="ECO:0000313" key="1">
    <source>
        <dbReference type="EMBL" id="MRG93337.1"/>
    </source>
</evidence>
<dbReference type="RefSeq" id="WP_153820177.1">
    <property type="nucleotide sequence ID" value="NZ_WJIE01000004.1"/>
</dbReference>
<accession>A0A6N7PNT7</accession>
<dbReference type="EMBL" id="WJIE01000004">
    <property type="protein sequence ID" value="MRG93337.1"/>
    <property type="molecule type" value="Genomic_DNA"/>
</dbReference>
<name>A0A6N7PNT7_9BACT</name>
<dbReference type="AlphaFoldDB" id="A0A6N7PNT7"/>
<dbReference type="OrthoDB" id="5509367at2"/>
<reference evidence="1 2" key="1">
    <citation type="submission" date="2019-10" db="EMBL/GenBank/DDBJ databases">
        <title>A soil myxobacterium in the family Polyangiaceae.</title>
        <authorList>
            <person name="Li Y."/>
            <person name="Wang J."/>
        </authorList>
    </citation>
    <scope>NUCLEOTIDE SEQUENCE [LARGE SCALE GENOMIC DNA]</scope>
    <source>
        <strain evidence="1 2">DSM 14734</strain>
    </source>
</reference>